<accession>A0A5E4M499</accession>
<dbReference type="OrthoDB" id="6614514at2759"/>
<name>A0A5E4M499_9HEMI</name>
<gene>
    <name evidence="1" type="ORF">CINCED_3A007971</name>
</gene>
<keyword evidence="2" id="KW-1185">Reference proteome</keyword>
<evidence type="ECO:0000313" key="2">
    <source>
        <dbReference type="Proteomes" id="UP000325440"/>
    </source>
</evidence>
<dbReference type="Proteomes" id="UP000325440">
    <property type="component" value="Unassembled WGS sequence"/>
</dbReference>
<dbReference type="AlphaFoldDB" id="A0A5E4M499"/>
<sequence>MVKKQKLVVTNSSSTTTLESENEDLNIGLDIDITTQKSVENIVDKNVISDLGTLIIGPVCYKQEQMALCVRYVKNLYVVERFLGFIDCSKNQDAESLYHYILWYPKKYKLLNHKKLLSHMTVQMLCLGNLTDYKIK</sequence>
<dbReference type="EMBL" id="CABPRJ010000032">
    <property type="protein sequence ID" value="VVC26412.1"/>
    <property type="molecule type" value="Genomic_DNA"/>
</dbReference>
<proteinExistence type="predicted"/>
<protein>
    <submittedName>
        <fullName evidence="1">Uncharacterized protein</fullName>
    </submittedName>
</protein>
<organism evidence="1 2">
    <name type="scientific">Cinara cedri</name>
    <dbReference type="NCBI Taxonomy" id="506608"/>
    <lineage>
        <taxon>Eukaryota</taxon>
        <taxon>Metazoa</taxon>
        <taxon>Ecdysozoa</taxon>
        <taxon>Arthropoda</taxon>
        <taxon>Hexapoda</taxon>
        <taxon>Insecta</taxon>
        <taxon>Pterygota</taxon>
        <taxon>Neoptera</taxon>
        <taxon>Paraneoptera</taxon>
        <taxon>Hemiptera</taxon>
        <taxon>Sternorrhyncha</taxon>
        <taxon>Aphidomorpha</taxon>
        <taxon>Aphidoidea</taxon>
        <taxon>Aphididae</taxon>
        <taxon>Lachninae</taxon>
        <taxon>Cinara</taxon>
    </lineage>
</organism>
<evidence type="ECO:0000313" key="1">
    <source>
        <dbReference type="EMBL" id="VVC26412.1"/>
    </source>
</evidence>
<reference evidence="1 2" key="1">
    <citation type="submission" date="2019-08" db="EMBL/GenBank/DDBJ databases">
        <authorList>
            <person name="Alioto T."/>
            <person name="Alioto T."/>
            <person name="Gomez Garrido J."/>
        </authorList>
    </citation>
    <scope>NUCLEOTIDE SEQUENCE [LARGE SCALE GENOMIC DNA]</scope>
</reference>